<accession>A0A5C3KZZ0</accession>
<protein>
    <submittedName>
        <fullName evidence="1">Uncharacterized protein</fullName>
    </submittedName>
</protein>
<dbReference type="EMBL" id="ML210186">
    <property type="protein sequence ID" value="TFK25413.1"/>
    <property type="molecule type" value="Genomic_DNA"/>
</dbReference>
<dbReference type="OrthoDB" id="3267419at2759"/>
<evidence type="ECO:0000313" key="1">
    <source>
        <dbReference type="EMBL" id="TFK25413.1"/>
    </source>
</evidence>
<gene>
    <name evidence="1" type="ORF">FA15DRAFT_687016</name>
</gene>
<keyword evidence="2" id="KW-1185">Reference proteome</keyword>
<organism evidence="1 2">
    <name type="scientific">Coprinopsis marcescibilis</name>
    <name type="common">Agaric fungus</name>
    <name type="synonym">Psathyrella marcescibilis</name>
    <dbReference type="NCBI Taxonomy" id="230819"/>
    <lineage>
        <taxon>Eukaryota</taxon>
        <taxon>Fungi</taxon>
        <taxon>Dikarya</taxon>
        <taxon>Basidiomycota</taxon>
        <taxon>Agaricomycotina</taxon>
        <taxon>Agaricomycetes</taxon>
        <taxon>Agaricomycetidae</taxon>
        <taxon>Agaricales</taxon>
        <taxon>Agaricineae</taxon>
        <taxon>Psathyrellaceae</taxon>
        <taxon>Coprinopsis</taxon>
    </lineage>
</organism>
<sequence>MVIYNNISDVETLLRGMPSLRRLPARTKVGLALDLALVGLSLRTGCLIDSFLPKDPVAEFSQILRTLRNTPATAEIGANIVHLFEPESEQSFLVNRNLVPLRLGPLLELNYNGVSPTFVEVSPPSHFKHLEVVPEALCSVLRYLVDKFRLDSNTGVPYSLSLPKNLHIELTVPLAAILLDYAVAYVPSIFEEDAETSHKFLAGVAVATYECTLTLGFTNKQQEGLEPEVRVMKFSCPRSLEESQPDRYSPEAISESVLKELERRIALTSSDCVVARLRHEYVTYDRLAM</sequence>
<dbReference type="AlphaFoldDB" id="A0A5C3KZZ0"/>
<reference evidence="1 2" key="1">
    <citation type="journal article" date="2019" name="Nat. Ecol. Evol.">
        <title>Megaphylogeny resolves global patterns of mushroom evolution.</title>
        <authorList>
            <person name="Varga T."/>
            <person name="Krizsan K."/>
            <person name="Foldi C."/>
            <person name="Dima B."/>
            <person name="Sanchez-Garcia M."/>
            <person name="Sanchez-Ramirez S."/>
            <person name="Szollosi G.J."/>
            <person name="Szarkandi J.G."/>
            <person name="Papp V."/>
            <person name="Albert L."/>
            <person name="Andreopoulos W."/>
            <person name="Angelini C."/>
            <person name="Antonin V."/>
            <person name="Barry K.W."/>
            <person name="Bougher N.L."/>
            <person name="Buchanan P."/>
            <person name="Buyck B."/>
            <person name="Bense V."/>
            <person name="Catcheside P."/>
            <person name="Chovatia M."/>
            <person name="Cooper J."/>
            <person name="Damon W."/>
            <person name="Desjardin D."/>
            <person name="Finy P."/>
            <person name="Geml J."/>
            <person name="Haridas S."/>
            <person name="Hughes K."/>
            <person name="Justo A."/>
            <person name="Karasinski D."/>
            <person name="Kautmanova I."/>
            <person name="Kiss B."/>
            <person name="Kocsube S."/>
            <person name="Kotiranta H."/>
            <person name="LaButti K.M."/>
            <person name="Lechner B.E."/>
            <person name="Liimatainen K."/>
            <person name="Lipzen A."/>
            <person name="Lukacs Z."/>
            <person name="Mihaltcheva S."/>
            <person name="Morgado L.N."/>
            <person name="Niskanen T."/>
            <person name="Noordeloos M.E."/>
            <person name="Ohm R.A."/>
            <person name="Ortiz-Santana B."/>
            <person name="Ovrebo C."/>
            <person name="Racz N."/>
            <person name="Riley R."/>
            <person name="Savchenko A."/>
            <person name="Shiryaev A."/>
            <person name="Soop K."/>
            <person name="Spirin V."/>
            <person name="Szebenyi C."/>
            <person name="Tomsovsky M."/>
            <person name="Tulloss R.E."/>
            <person name="Uehling J."/>
            <person name="Grigoriev I.V."/>
            <person name="Vagvolgyi C."/>
            <person name="Papp T."/>
            <person name="Martin F.M."/>
            <person name="Miettinen O."/>
            <person name="Hibbett D.S."/>
            <person name="Nagy L.G."/>
        </authorList>
    </citation>
    <scope>NUCLEOTIDE SEQUENCE [LARGE SCALE GENOMIC DNA]</scope>
    <source>
        <strain evidence="1 2">CBS 121175</strain>
    </source>
</reference>
<dbReference type="Proteomes" id="UP000307440">
    <property type="component" value="Unassembled WGS sequence"/>
</dbReference>
<evidence type="ECO:0000313" key="2">
    <source>
        <dbReference type="Proteomes" id="UP000307440"/>
    </source>
</evidence>
<proteinExistence type="predicted"/>
<name>A0A5C3KZZ0_COPMA</name>